<dbReference type="PANTHER" id="PTHR35910:SF1">
    <property type="entry name" value="2EXR DOMAIN-CONTAINING PROTEIN"/>
    <property type="match status" value="1"/>
</dbReference>
<dbReference type="Proteomes" id="UP000813444">
    <property type="component" value="Unassembled WGS sequence"/>
</dbReference>
<dbReference type="AlphaFoldDB" id="A0A8K0SXK1"/>
<organism evidence="2 3">
    <name type="scientific">Stachybotrys elegans</name>
    <dbReference type="NCBI Taxonomy" id="80388"/>
    <lineage>
        <taxon>Eukaryota</taxon>
        <taxon>Fungi</taxon>
        <taxon>Dikarya</taxon>
        <taxon>Ascomycota</taxon>
        <taxon>Pezizomycotina</taxon>
        <taxon>Sordariomycetes</taxon>
        <taxon>Hypocreomycetidae</taxon>
        <taxon>Hypocreales</taxon>
        <taxon>Stachybotryaceae</taxon>
        <taxon>Stachybotrys</taxon>
    </lineage>
</organism>
<feature type="domain" description="2EXR" evidence="1">
    <location>
        <begin position="9"/>
        <end position="99"/>
    </location>
</feature>
<sequence length="214" mass="25205">MAKKRTTKFHQFSRLPAELRLRIWDLTEAEPRIVDVYSAPNNRTFKAMVYVRSRTRPPALLHACGDSRRSAIARSLYVKAFCSGSQPRYTWVNFDMDMFHFKPIFFACATPEKPLIQRMRIEGPFDENFLYFSALELKDFVSIKEVHVVCTDGLRSWRQAVDDCSFGTYNVKFFNETAAGRMLDWQELEREYPTTRYQSDGDEEDDSRDEIWYA</sequence>
<dbReference type="Pfam" id="PF20150">
    <property type="entry name" value="2EXR"/>
    <property type="match status" value="1"/>
</dbReference>
<dbReference type="InterPro" id="IPR045518">
    <property type="entry name" value="2EXR"/>
</dbReference>
<comment type="caution">
    <text evidence="2">The sequence shown here is derived from an EMBL/GenBank/DDBJ whole genome shotgun (WGS) entry which is preliminary data.</text>
</comment>
<gene>
    <name evidence="2" type="ORF">B0I35DRAFT_428239</name>
</gene>
<evidence type="ECO:0000259" key="1">
    <source>
        <dbReference type="Pfam" id="PF20150"/>
    </source>
</evidence>
<keyword evidence="3" id="KW-1185">Reference proteome</keyword>
<name>A0A8K0SXK1_9HYPO</name>
<evidence type="ECO:0000313" key="2">
    <source>
        <dbReference type="EMBL" id="KAH7320964.1"/>
    </source>
</evidence>
<reference evidence="2" key="1">
    <citation type="journal article" date="2021" name="Nat. Commun.">
        <title>Genetic determinants of endophytism in the Arabidopsis root mycobiome.</title>
        <authorList>
            <person name="Mesny F."/>
            <person name="Miyauchi S."/>
            <person name="Thiergart T."/>
            <person name="Pickel B."/>
            <person name="Atanasova L."/>
            <person name="Karlsson M."/>
            <person name="Huettel B."/>
            <person name="Barry K.W."/>
            <person name="Haridas S."/>
            <person name="Chen C."/>
            <person name="Bauer D."/>
            <person name="Andreopoulos W."/>
            <person name="Pangilinan J."/>
            <person name="LaButti K."/>
            <person name="Riley R."/>
            <person name="Lipzen A."/>
            <person name="Clum A."/>
            <person name="Drula E."/>
            <person name="Henrissat B."/>
            <person name="Kohler A."/>
            <person name="Grigoriev I.V."/>
            <person name="Martin F.M."/>
            <person name="Hacquard S."/>
        </authorList>
    </citation>
    <scope>NUCLEOTIDE SEQUENCE</scope>
    <source>
        <strain evidence="2">MPI-CAGE-CH-0235</strain>
    </source>
</reference>
<evidence type="ECO:0000313" key="3">
    <source>
        <dbReference type="Proteomes" id="UP000813444"/>
    </source>
</evidence>
<dbReference type="PANTHER" id="PTHR35910">
    <property type="entry name" value="2EXR DOMAIN-CONTAINING PROTEIN"/>
    <property type="match status" value="1"/>
</dbReference>
<dbReference type="OrthoDB" id="3473305at2759"/>
<proteinExistence type="predicted"/>
<dbReference type="EMBL" id="JAGPNK010000005">
    <property type="protein sequence ID" value="KAH7320964.1"/>
    <property type="molecule type" value="Genomic_DNA"/>
</dbReference>
<accession>A0A8K0SXK1</accession>
<protein>
    <recommendedName>
        <fullName evidence="1">2EXR domain-containing protein</fullName>
    </recommendedName>
</protein>